<proteinExistence type="predicted"/>
<accession>A0A812RK48</accession>
<dbReference type="InterPro" id="IPR006571">
    <property type="entry name" value="TLDc_dom"/>
</dbReference>
<keyword evidence="3" id="KW-1185">Reference proteome</keyword>
<dbReference type="OrthoDB" id="415642at2759"/>
<dbReference type="SMART" id="SM00584">
    <property type="entry name" value="TLDc"/>
    <property type="match status" value="1"/>
</dbReference>
<organism evidence="2 3">
    <name type="scientific">Symbiodinium natans</name>
    <dbReference type="NCBI Taxonomy" id="878477"/>
    <lineage>
        <taxon>Eukaryota</taxon>
        <taxon>Sar</taxon>
        <taxon>Alveolata</taxon>
        <taxon>Dinophyceae</taxon>
        <taxon>Suessiales</taxon>
        <taxon>Symbiodiniaceae</taxon>
        <taxon>Symbiodinium</taxon>
    </lineage>
</organism>
<evidence type="ECO:0000313" key="2">
    <source>
        <dbReference type="EMBL" id="CAE7441374.1"/>
    </source>
</evidence>
<evidence type="ECO:0000259" key="1">
    <source>
        <dbReference type="PROSITE" id="PS51886"/>
    </source>
</evidence>
<dbReference type="AlphaFoldDB" id="A0A812RK48"/>
<dbReference type="PANTHER" id="PTHR23354">
    <property type="entry name" value="NUCLEOLAR PROTEIN 7/ESTROGEN RECEPTOR COACTIVATOR-RELATED"/>
    <property type="match status" value="1"/>
</dbReference>
<dbReference type="Proteomes" id="UP000604046">
    <property type="component" value="Unassembled WGS sequence"/>
</dbReference>
<dbReference type="Pfam" id="PF07534">
    <property type="entry name" value="TLD"/>
    <property type="match status" value="1"/>
</dbReference>
<feature type="domain" description="TLDc" evidence="1">
    <location>
        <begin position="98"/>
        <end position="266"/>
    </location>
</feature>
<name>A0A812RK48_9DINO</name>
<protein>
    <submittedName>
        <fullName evidence="2">Oxr1 protein</fullName>
    </submittedName>
</protein>
<reference evidence="2" key="1">
    <citation type="submission" date="2021-02" db="EMBL/GenBank/DDBJ databases">
        <authorList>
            <person name="Dougan E. K."/>
            <person name="Rhodes N."/>
            <person name="Thang M."/>
            <person name="Chan C."/>
        </authorList>
    </citation>
    <scope>NUCLEOTIDE SEQUENCE</scope>
</reference>
<comment type="caution">
    <text evidence="2">The sequence shown here is derived from an EMBL/GenBank/DDBJ whole genome shotgun (WGS) entry which is preliminary data.</text>
</comment>
<gene>
    <name evidence="2" type="primary">Oxr1</name>
    <name evidence="2" type="ORF">SNAT2548_LOCUS23994</name>
</gene>
<dbReference type="EMBL" id="CAJNDS010002341">
    <property type="protein sequence ID" value="CAE7441374.1"/>
    <property type="molecule type" value="Genomic_DNA"/>
</dbReference>
<dbReference type="PROSITE" id="PS51886">
    <property type="entry name" value="TLDC"/>
    <property type="match status" value="1"/>
</dbReference>
<sequence length="298" mass="32958">MLPSLFLAPEASSLKASVSRTSLTGSLRSASSRCLSFSDESNDGLSEEASCGSFFAKLPSQVVLQTTGSLSRSYWAEDLSPCRRSKQRWLPVLPEGRRLLSEARLRLIRPQLPISCRIASAWRLLYDPRVHGVSIGTFFRQCQAWPGETLIFIEDAEGSVFGALASHTWHVASRQHFGQPSCFVFRFVCTEAGEDIEVYPWAGTNQYFLFADSGGLKIGGGRSPAIWINADFLKGASGPCETFGTTAPLSGSEEFVVRSFECWGFDTATEQVTCEDARLLLREQAWEQARGVRQFRAM</sequence>
<evidence type="ECO:0000313" key="3">
    <source>
        <dbReference type="Proteomes" id="UP000604046"/>
    </source>
</evidence>